<keyword evidence="7" id="KW-1133">Transmembrane helix</keyword>
<evidence type="ECO:0000313" key="10">
    <source>
        <dbReference type="Proteomes" id="UP001209229"/>
    </source>
</evidence>
<dbReference type="InterPro" id="IPR017896">
    <property type="entry name" value="4Fe4S_Fe-S-bd"/>
</dbReference>
<feature type="transmembrane region" description="Helical" evidence="7">
    <location>
        <begin position="38"/>
        <end position="58"/>
    </location>
</feature>
<feature type="domain" description="4Fe-4S ferredoxin-type" evidence="8">
    <location>
        <begin position="344"/>
        <end position="373"/>
    </location>
</feature>
<evidence type="ECO:0000256" key="6">
    <source>
        <dbReference type="ARBA" id="ARBA00023014"/>
    </source>
</evidence>
<feature type="domain" description="4Fe-4S ferredoxin-type" evidence="8">
    <location>
        <begin position="245"/>
        <end position="271"/>
    </location>
</feature>
<sequence length="501" mass="55266">MLKKIRIGLATLIFSLITLLFLDFTGTIHHWFGWLAKIQFIPAILGLHVGLVVILVLLTLAFGRIYCSVICPLGVWQDIVSWFAGKRKKRRFNYSAALNWLRYTFLAVFIVALLAGISAVVSVLDPYGAYGRIASNMFSPLYQWGNNLIAYFAARVDSYTFYGVDVWIKSIPAFLVAVVMFLLTGVLAWKNGRTYCNTVCPVGTVLGFISRYSYLKPVFNTEKCNGCNLCARNCKASCIDTKNQTIDYSRCVTCMDCIESCNRDAMTYRSASKVKQEKKEYLLASSASQEEGSNTRRSFLTIATALALSPVLKAQEKVVEGGVAVIKDKKIPNRTTPITPPGSGSSKHFTQHCTSCSLCVSACPNGVLRPSSDLKTFMQPVMTYERGFCRPECTSCSEVCPTGAINLITKEDKSSTQIGYAVWIKDNCVVLTDDVDCGNCADHCPTGAIEMIPSDANNEKSRKIPAVNTERCIGCGACEYLCPSRPLSAIYVEGTERHRNI</sequence>
<dbReference type="CDD" id="cd16373">
    <property type="entry name" value="DMSOR_beta_like"/>
    <property type="match status" value="1"/>
</dbReference>
<evidence type="ECO:0000256" key="4">
    <source>
        <dbReference type="ARBA" id="ARBA00022982"/>
    </source>
</evidence>
<keyword evidence="4" id="KW-0249">Electron transport</keyword>
<keyword evidence="6" id="KW-0411">Iron-sulfur</keyword>
<dbReference type="GO" id="GO:0046872">
    <property type="term" value="F:metal ion binding"/>
    <property type="evidence" value="ECO:0007669"/>
    <property type="project" value="UniProtKB-KW"/>
</dbReference>
<dbReference type="SUPFAM" id="SSF54862">
    <property type="entry name" value="4Fe-4S ferredoxins"/>
    <property type="match status" value="2"/>
</dbReference>
<dbReference type="EMBL" id="JAPDPJ010000002">
    <property type="protein sequence ID" value="MCW3785333.1"/>
    <property type="molecule type" value="Genomic_DNA"/>
</dbReference>
<comment type="caution">
    <text evidence="9">The sequence shown here is derived from an EMBL/GenBank/DDBJ whole genome shotgun (WGS) entry which is preliminary data.</text>
</comment>
<evidence type="ECO:0000256" key="7">
    <source>
        <dbReference type="SAM" id="Phobius"/>
    </source>
</evidence>
<evidence type="ECO:0000259" key="8">
    <source>
        <dbReference type="PROSITE" id="PS51379"/>
    </source>
</evidence>
<accession>A0AAE3M1D6</accession>
<dbReference type="Gene3D" id="3.30.70.3270">
    <property type="match status" value="1"/>
</dbReference>
<organism evidence="9 10">
    <name type="scientific">Plebeiibacterium sediminum</name>
    <dbReference type="NCBI Taxonomy" id="2992112"/>
    <lineage>
        <taxon>Bacteria</taxon>
        <taxon>Pseudomonadati</taxon>
        <taxon>Bacteroidota</taxon>
        <taxon>Bacteroidia</taxon>
        <taxon>Marinilabiliales</taxon>
        <taxon>Marinilabiliaceae</taxon>
        <taxon>Plebeiibacterium</taxon>
    </lineage>
</organism>
<dbReference type="PROSITE" id="PS00198">
    <property type="entry name" value="4FE4S_FER_1"/>
    <property type="match status" value="2"/>
</dbReference>
<dbReference type="Pfam" id="PF12801">
    <property type="entry name" value="Fer4_5"/>
    <property type="match status" value="2"/>
</dbReference>
<reference evidence="9" key="1">
    <citation type="submission" date="2022-10" db="EMBL/GenBank/DDBJ databases">
        <authorList>
            <person name="Yu W.X."/>
        </authorList>
    </citation>
    <scope>NUCLEOTIDE SEQUENCE</scope>
    <source>
        <strain evidence="9">AAT</strain>
    </source>
</reference>
<feature type="transmembrane region" description="Helical" evidence="7">
    <location>
        <begin position="7"/>
        <end position="32"/>
    </location>
</feature>
<gene>
    <name evidence="9" type="ORF">OM075_02585</name>
</gene>
<dbReference type="PANTHER" id="PTHR30176:SF3">
    <property type="entry name" value="FERREDOXIN-TYPE PROTEIN NAPH"/>
    <property type="match status" value="1"/>
</dbReference>
<dbReference type="PANTHER" id="PTHR30176">
    <property type="entry name" value="FERREDOXIN-TYPE PROTEIN NAPH"/>
    <property type="match status" value="1"/>
</dbReference>
<evidence type="ECO:0000256" key="3">
    <source>
        <dbReference type="ARBA" id="ARBA00022723"/>
    </source>
</evidence>
<dbReference type="PROSITE" id="PS51379">
    <property type="entry name" value="4FE4S_FER_2"/>
    <property type="match status" value="6"/>
</dbReference>
<feature type="domain" description="4Fe-4S ferredoxin-type" evidence="8">
    <location>
        <begin position="378"/>
        <end position="410"/>
    </location>
</feature>
<dbReference type="Proteomes" id="UP001209229">
    <property type="component" value="Unassembled WGS sequence"/>
</dbReference>
<dbReference type="GO" id="GO:0005886">
    <property type="term" value="C:plasma membrane"/>
    <property type="evidence" value="ECO:0007669"/>
    <property type="project" value="TreeGrafter"/>
</dbReference>
<feature type="domain" description="4Fe-4S ferredoxin-type" evidence="8">
    <location>
        <begin position="435"/>
        <end position="454"/>
    </location>
</feature>
<dbReference type="GO" id="GO:0051539">
    <property type="term" value="F:4 iron, 4 sulfur cluster binding"/>
    <property type="evidence" value="ECO:0007669"/>
    <property type="project" value="UniProtKB-KW"/>
</dbReference>
<proteinExistence type="predicted"/>
<evidence type="ECO:0000256" key="1">
    <source>
        <dbReference type="ARBA" id="ARBA00022448"/>
    </source>
</evidence>
<feature type="transmembrane region" description="Helical" evidence="7">
    <location>
        <begin position="166"/>
        <end position="188"/>
    </location>
</feature>
<feature type="transmembrane region" description="Helical" evidence="7">
    <location>
        <begin position="104"/>
        <end position="124"/>
    </location>
</feature>
<dbReference type="Pfam" id="PF12838">
    <property type="entry name" value="Fer4_7"/>
    <property type="match status" value="2"/>
</dbReference>
<feature type="domain" description="4Fe-4S ferredoxin-type" evidence="8">
    <location>
        <begin position="463"/>
        <end position="495"/>
    </location>
</feature>
<dbReference type="InterPro" id="IPR051684">
    <property type="entry name" value="Electron_Trans/Redox"/>
</dbReference>
<evidence type="ECO:0000256" key="2">
    <source>
        <dbReference type="ARBA" id="ARBA00022485"/>
    </source>
</evidence>
<keyword evidence="7" id="KW-0472">Membrane</keyword>
<dbReference type="InterPro" id="IPR017900">
    <property type="entry name" value="4Fe4S_Fe_S_CS"/>
</dbReference>
<keyword evidence="1" id="KW-0813">Transport</keyword>
<evidence type="ECO:0000256" key="5">
    <source>
        <dbReference type="ARBA" id="ARBA00023004"/>
    </source>
</evidence>
<name>A0AAE3M1D6_9BACT</name>
<dbReference type="Gene3D" id="3.30.70.20">
    <property type="match status" value="2"/>
</dbReference>
<keyword evidence="7" id="KW-0812">Transmembrane</keyword>
<keyword evidence="3" id="KW-0479">Metal-binding</keyword>
<keyword evidence="10" id="KW-1185">Reference proteome</keyword>
<dbReference type="AlphaFoldDB" id="A0AAE3M1D6"/>
<dbReference type="RefSeq" id="WP_301188905.1">
    <property type="nucleotide sequence ID" value="NZ_JAPDPJ010000002.1"/>
</dbReference>
<protein>
    <submittedName>
        <fullName evidence="9">4Fe-4S binding protein</fullName>
    </submittedName>
</protein>
<keyword evidence="2" id="KW-0004">4Fe-4S</keyword>
<keyword evidence="5" id="KW-0408">Iron</keyword>
<evidence type="ECO:0000313" key="9">
    <source>
        <dbReference type="EMBL" id="MCW3785333.1"/>
    </source>
</evidence>
<feature type="domain" description="4Fe-4S ferredoxin-type" evidence="8">
    <location>
        <begin position="215"/>
        <end position="244"/>
    </location>
</feature>